<dbReference type="Gene3D" id="1.10.3730.20">
    <property type="match status" value="1"/>
</dbReference>
<gene>
    <name evidence="9" type="ORF">OCV99_00080</name>
</gene>
<comment type="similarity">
    <text evidence="2">Belongs to the EamA transporter family.</text>
</comment>
<dbReference type="Pfam" id="PF00892">
    <property type="entry name" value="EamA"/>
    <property type="match status" value="2"/>
</dbReference>
<dbReference type="InterPro" id="IPR000620">
    <property type="entry name" value="EamA_dom"/>
</dbReference>
<dbReference type="PANTHER" id="PTHR42920:SF5">
    <property type="entry name" value="EAMA DOMAIN-CONTAINING PROTEIN"/>
    <property type="match status" value="1"/>
</dbReference>
<feature type="transmembrane region" description="Helical" evidence="7">
    <location>
        <begin position="38"/>
        <end position="58"/>
    </location>
</feature>
<dbReference type="SUPFAM" id="SSF103481">
    <property type="entry name" value="Multidrug resistance efflux transporter EmrE"/>
    <property type="match status" value="2"/>
</dbReference>
<feature type="transmembrane region" description="Helical" evidence="7">
    <location>
        <begin position="179"/>
        <end position="199"/>
    </location>
</feature>
<dbReference type="Proteomes" id="UP001652431">
    <property type="component" value="Unassembled WGS sequence"/>
</dbReference>
<feature type="transmembrane region" description="Helical" evidence="7">
    <location>
        <begin position="153"/>
        <end position="172"/>
    </location>
</feature>
<feature type="transmembrane region" description="Helical" evidence="7">
    <location>
        <begin position="100"/>
        <end position="119"/>
    </location>
</feature>
<keyword evidence="4 7" id="KW-0812">Transmembrane</keyword>
<evidence type="ECO:0000313" key="10">
    <source>
        <dbReference type="Proteomes" id="UP001652431"/>
    </source>
</evidence>
<sequence length="298" mass="32150">MKTKNALILFLTAFIWGTAFVAQSLGMDNMEPFAFNGIRSIIGGIALLPCIFILDKLGMGKENKGTRKDLILGGICCGVLLFAASSLQQHGIRYTTAGKAGFITAFYIVLVPVLGIFFKKKTGWKIWTAVAIALVGLYFLCITESFHVGKGDVYIFLCALLFSLHILTIDYFAPRTDGVKMSCIQFFVAGILSIPPMLLTETTTISAVRASMGPILYAGVLSCGVAYTLQIIGQKNMNPAVASLILSLESCISVLAGWAVLGEQLSARESLGCVLMFAAIILAQLPDKKEESYCENTQ</sequence>
<dbReference type="InterPro" id="IPR037185">
    <property type="entry name" value="EmrE-like"/>
</dbReference>
<comment type="subcellular location">
    <subcellularLocation>
        <location evidence="1">Cell membrane</location>
        <topology evidence="1">Multi-pass membrane protein</topology>
    </subcellularLocation>
</comment>
<feature type="transmembrane region" description="Helical" evidence="7">
    <location>
        <begin position="211"/>
        <end position="229"/>
    </location>
</feature>
<evidence type="ECO:0000256" key="4">
    <source>
        <dbReference type="ARBA" id="ARBA00022692"/>
    </source>
</evidence>
<evidence type="ECO:0000313" key="9">
    <source>
        <dbReference type="EMBL" id="MCU6684964.1"/>
    </source>
</evidence>
<protein>
    <submittedName>
        <fullName evidence="9">DMT family transporter</fullName>
    </submittedName>
</protein>
<evidence type="ECO:0000256" key="6">
    <source>
        <dbReference type="ARBA" id="ARBA00023136"/>
    </source>
</evidence>
<evidence type="ECO:0000259" key="8">
    <source>
        <dbReference type="Pfam" id="PF00892"/>
    </source>
</evidence>
<feature type="transmembrane region" description="Helical" evidence="7">
    <location>
        <begin position="241"/>
        <end position="261"/>
    </location>
</feature>
<organism evidence="9 10">
    <name type="scientific">Dorea acetigenes</name>
    <dbReference type="NCBI Taxonomy" id="2981787"/>
    <lineage>
        <taxon>Bacteria</taxon>
        <taxon>Bacillati</taxon>
        <taxon>Bacillota</taxon>
        <taxon>Clostridia</taxon>
        <taxon>Lachnospirales</taxon>
        <taxon>Lachnospiraceae</taxon>
        <taxon>Dorea</taxon>
    </lineage>
</organism>
<dbReference type="EMBL" id="JAOQJU010000001">
    <property type="protein sequence ID" value="MCU6684964.1"/>
    <property type="molecule type" value="Genomic_DNA"/>
</dbReference>
<proteinExistence type="inferred from homology"/>
<feature type="transmembrane region" description="Helical" evidence="7">
    <location>
        <begin position="70"/>
        <end position="88"/>
    </location>
</feature>
<evidence type="ECO:0000256" key="1">
    <source>
        <dbReference type="ARBA" id="ARBA00004651"/>
    </source>
</evidence>
<keyword evidence="5 7" id="KW-1133">Transmembrane helix</keyword>
<accession>A0ABT2RIB2</accession>
<feature type="transmembrane region" description="Helical" evidence="7">
    <location>
        <begin position="126"/>
        <end position="147"/>
    </location>
</feature>
<evidence type="ECO:0000256" key="2">
    <source>
        <dbReference type="ARBA" id="ARBA00007362"/>
    </source>
</evidence>
<keyword evidence="6 7" id="KW-0472">Membrane</keyword>
<evidence type="ECO:0000256" key="3">
    <source>
        <dbReference type="ARBA" id="ARBA00022475"/>
    </source>
</evidence>
<feature type="domain" description="EamA" evidence="8">
    <location>
        <begin position="6"/>
        <end position="140"/>
    </location>
</feature>
<keyword evidence="3" id="KW-1003">Cell membrane</keyword>
<comment type="caution">
    <text evidence="9">The sequence shown here is derived from an EMBL/GenBank/DDBJ whole genome shotgun (WGS) entry which is preliminary data.</text>
</comment>
<keyword evidence="10" id="KW-1185">Reference proteome</keyword>
<dbReference type="InterPro" id="IPR051258">
    <property type="entry name" value="Diverse_Substrate_Transporter"/>
</dbReference>
<feature type="domain" description="EamA" evidence="8">
    <location>
        <begin position="150"/>
        <end position="282"/>
    </location>
</feature>
<name>A0ABT2RIB2_9FIRM</name>
<evidence type="ECO:0000256" key="7">
    <source>
        <dbReference type="SAM" id="Phobius"/>
    </source>
</evidence>
<dbReference type="PANTHER" id="PTHR42920">
    <property type="entry name" value="OS03G0707200 PROTEIN-RELATED"/>
    <property type="match status" value="1"/>
</dbReference>
<dbReference type="RefSeq" id="WP_158367112.1">
    <property type="nucleotide sequence ID" value="NZ_JAOQJU010000001.1"/>
</dbReference>
<reference evidence="9 10" key="1">
    <citation type="journal article" date="2021" name="ISME Commun">
        <title>Automated analysis of genomic sequences facilitates high-throughput and comprehensive description of bacteria.</title>
        <authorList>
            <person name="Hitch T.C.A."/>
        </authorList>
    </citation>
    <scope>NUCLEOTIDE SEQUENCE [LARGE SCALE GENOMIC DNA]</scope>
    <source>
        <strain evidence="9 10">Sanger_03</strain>
    </source>
</reference>
<evidence type="ECO:0000256" key="5">
    <source>
        <dbReference type="ARBA" id="ARBA00022989"/>
    </source>
</evidence>